<dbReference type="SUPFAM" id="SSF48008">
    <property type="entry name" value="GntR ligand-binding domain-like"/>
    <property type="match status" value="1"/>
</dbReference>
<dbReference type="EMBL" id="CP040761">
    <property type="protein sequence ID" value="QDA36052.1"/>
    <property type="molecule type" value="Genomic_DNA"/>
</dbReference>
<evidence type="ECO:0000313" key="6">
    <source>
        <dbReference type="Proteomes" id="UP000296374"/>
    </source>
</evidence>
<dbReference type="PROSITE" id="PS50949">
    <property type="entry name" value="HTH_GNTR"/>
    <property type="match status" value="1"/>
</dbReference>
<sequence length="222" mass="24475">MNVQPGPGIIEDLRARILSLDLAPGAALSRADLSARYGISSTPLRDALLRLQDEGLVQIHPQARTSVSRIDLDLARQTHFLRSAVEVEIAAQLAARPPAGLADELWQLIDLQAVEAAEDRLKAFGTLDQALHDALFRHAGLMQVQRMIRRESIHIDRLRALHLMQPEKARQILSDHRSIAQAIGQGDPAGAAQAMRQHLSQSILFGERLTAQDPQYFTSAAR</sequence>
<dbReference type="AlphaFoldDB" id="A0A4Y5SRB9"/>
<name>A0A4Y5SRB9_9RHOB</name>
<dbReference type="Gene3D" id="1.10.10.10">
    <property type="entry name" value="Winged helix-like DNA-binding domain superfamily/Winged helix DNA-binding domain"/>
    <property type="match status" value="1"/>
</dbReference>
<proteinExistence type="predicted"/>
<geneLocation type="plasmid" evidence="5 6">
    <name>unnamed5</name>
</geneLocation>
<accession>A0A4Y5SRB9</accession>
<dbReference type="SUPFAM" id="SSF46785">
    <property type="entry name" value="Winged helix' DNA-binding domain"/>
    <property type="match status" value="1"/>
</dbReference>
<keyword evidence="5" id="KW-0614">Plasmid</keyword>
<protein>
    <submittedName>
        <fullName evidence="5">GntR family transcriptional regulator</fullName>
    </submittedName>
</protein>
<dbReference type="KEGG" id="plia:E4191_18135"/>
<feature type="domain" description="HTH gntR-type" evidence="4">
    <location>
        <begin position="3"/>
        <end position="70"/>
    </location>
</feature>
<evidence type="ECO:0000256" key="2">
    <source>
        <dbReference type="ARBA" id="ARBA00023125"/>
    </source>
</evidence>
<dbReference type="GO" id="GO:0003677">
    <property type="term" value="F:DNA binding"/>
    <property type="evidence" value="ECO:0007669"/>
    <property type="project" value="UniProtKB-KW"/>
</dbReference>
<dbReference type="Gene3D" id="1.20.120.530">
    <property type="entry name" value="GntR ligand-binding domain-like"/>
    <property type="match status" value="1"/>
</dbReference>
<dbReference type="PANTHER" id="PTHR43537:SF45">
    <property type="entry name" value="GNTR FAMILY REGULATORY PROTEIN"/>
    <property type="match status" value="1"/>
</dbReference>
<organism evidence="5 6">
    <name type="scientific">Paracoccus liaowanqingii</name>
    <dbReference type="NCBI Taxonomy" id="2560053"/>
    <lineage>
        <taxon>Bacteria</taxon>
        <taxon>Pseudomonadati</taxon>
        <taxon>Pseudomonadota</taxon>
        <taxon>Alphaproteobacteria</taxon>
        <taxon>Rhodobacterales</taxon>
        <taxon>Paracoccaceae</taxon>
        <taxon>Paracoccus</taxon>
    </lineage>
</organism>
<keyword evidence="3" id="KW-0804">Transcription</keyword>
<dbReference type="Proteomes" id="UP000296374">
    <property type="component" value="Plasmid unnamed5"/>
</dbReference>
<dbReference type="SMART" id="SM00895">
    <property type="entry name" value="FCD"/>
    <property type="match status" value="1"/>
</dbReference>
<dbReference type="InterPro" id="IPR036390">
    <property type="entry name" value="WH_DNA-bd_sf"/>
</dbReference>
<dbReference type="Pfam" id="PF00392">
    <property type="entry name" value="GntR"/>
    <property type="match status" value="1"/>
</dbReference>
<dbReference type="SMART" id="SM00345">
    <property type="entry name" value="HTH_GNTR"/>
    <property type="match status" value="1"/>
</dbReference>
<evidence type="ECO:0000256" key="3">
    <source>
        <dbReference type="ARBA" id="ARBA00023163"/>
    </source>
</evidence>
<dbReference type="PANTHER" id="PTHR43537">
    <property type="entry name" value="TRANSCRIPTIONAL REGULATOR, GNTR FAMILY"/>
    <property type="match status" value="1"/>
</dbReference>
<reference evidence="6" key="1">
    <citation type="submission" date="2019-05" db="EMBL/GenBank/DDBJ databases">
        <title>Tamlana fucoidanivorans sp. nov., isolated from the surface of algae collected from Fujian province in China.</title>
        <authorList>
            <person name="Li J."/>
        </authorList>
    </citation>
    <scope>NUCLEOTIDE SEQUENCE [LARGE SCALE GENOMIC DNA]</scope>
    <source>
        <strain evidence="6">2251</strain>
        <plasmid evidence="6">unnamed5</plasmid>
    </source>
</reference>
<dbReference type="InterPro" id="IPR000524">
    <property type="entry name" value="Tscrpt_reg_HTH_GntR"/>
</dbReference>
<dbReference type="InterPro" id="IPR008920">
    <property type="entry name" value="TF_FadR/GntR_C"/>
</dbReference>
<evidence type="ECO:0000259" key="4">
    <source>
        <dbReference type="PROSITE" id="PS50949"/>
    </source>
</evidence>
<dbReference type="InterPro" id="IPR011711">
    <property type="entry name" value="GntR_C"/>
</dbReference>
<keyword evidence="1" id="KW-0805">Transcription regulation</keyword>
<evidence type="ECO:0000313" key="5">
    <source>
        <dbReference type="EMBL" id="QDA36052.1"/>
    </source>
</evidence>
<dbReference type="GO" id="GO:0003700">
    <property type="term" value="F:DNA-binding transcription factor activity"/>
    <property type="evidence" value="ECO:0007669"/>
    <property type="project" value="InterPro"/>
</dbReference>
<gene>
    <name evidence="5" type="ORF">E4191_18135</name>
</gene>
<dbReference type="InterPro" id="IPR036388">
    <property type="entry name" value="WH-like_DNA-bd_sf"/>
</dbReference>
<evidence type="ECO:0000256" key="1">
    <source>
        <dbReference type="ARBA" id="ARBA00023015"/>
    </source>
</evidence>
<dbReference type="Pfam" id="PF07729">
    <property type="entry name" value="FCD"/>
    <property type="match status" value="1"/>
</dbReference>
<keyword evidence="2" id="KW-0238">DNA-binding</keyword>
<dbReference type="RefSeq" id="WP_139615846.1">
    <property type="nucleotide sequence ID" value="NZ_CP040761.1"/>
</dbReference>